<comment type="caution">
    <text evidence="2">The sequence shown here is derived from an EMBL/GenBank/DDBJ whole genome shotgun (WGS) entry which is preliminary data.</text>
</comment>
<dbReference type="RefSeq" id="WP_028156682.1">
    <property type="nucleotide sequence ID" value="NZ_JANUDC010000001.1"/>
</dbReference>
<gene>
    <name evidence="2" type="ORF">MA20_34840</name>
</gene>
<dbReference type="Gene3D" id="3.30.465.10">
    <property type="match status" value="1"/>
</dbReference>
<evidence type="ECO:0000313" key="2">
    <source>
        <dbReference type="EMBL" id="KGT75220.1"/>
    </source>
</evidence>
<dbReference type="InterPro" id="IPR016169">
    <property type="entry name" value="FAD-bd_PCMH_sub2"/>
</dbReference>
<dbReference type="PANTHER" id="PTHR42659:SF9">
    <property type="entry name" value="XANTHINE DEHYDROGENASE FAD-BINDING SUBUNIT XDHB-RELATED"/>
    <property type="match status" value="1"/>
</dbReference>
<reference evidence="2 3" key="1">
    <citation type="submission" date="2014-09" db="EMBL/GenBank/DDBJ databases">
        <title>Draft genome of Bradyrhizobium japonicum Is-34.</title>
        <authorList>
            <person name="Tsurumaru H."/>
            <person name="Yamakawa T."/>
            <person name="Hashimoto S."/>
            <person name="Okizaki K."/>
            <person name="Kanesaki Y."/>
            <person name="Yoshikawa H."/>
            <person name="Yajima S."/>
        </authorList>
    </citation>
    <scope>NUCLEOTIDE SEQUENCE [LARGE SCALE GENOMIC DNA]</scope>
    <source>
        <strain evidence="2 3">Is-34</strain>
    </source>
</reference>
<dbReference type="InterPro" id="IPR051312">
    <property type="entry name" value="Diverse_Substr_Oxidored"/>
</dbReference>
<dbReference type="InterPro" id="IPR036318">
    <property type="entry name" value="FAD-bd_PCMH-like_sf"/>
</dbReference>
<evidence type="ECO:0000259" key="1">
    <source>
        <dbReference type="PROSITE" id="PS51387"/>
    </source>
</evidence>
<organism evidence="2 3">
    <name type="scientific">Bradyrhizobium japonicum</name>
    <dbReference type="NCBI Taxonomy" id="375"/>
    <lineage>
        <taxon>Bacteria</taxon>
        <taxon>Pseudomonadati</taxon>
        <taxon>Pseudomonadota</taxon>
        <taxon>Alphaproteobacteria</taxon>
        <taxon>Hyphomicrobiales</taxon>
        <taxon>Nitrobacteraceae</taxon>
        <taxon>Bradyrhizobium</taxon>
    </lineage>
</organism>
<dbReference type="InterPro" id="IPR016166">
    <property type="entry name" value="FAD-bd_PCMH"/>
</dbReference>
<dbReference type="GO" id="GO:0016491">
    <property type="term" value="F:oxidoreductase activity"/>
    <property type="evidence" value="ECO:0007669"/>
    <property type="project" value="InterPro"/>
</dbReference>
<dbReference type="GO" id="GO:0071949">
    <property type="term" value="F:FAD binding"/>
    <property type="evidence" value="ECO:0007669"/>
    <property type="project" value="InterPro"/>
</dbReference>
<dbReference type="SUPFAM" id="SSF56176">
    <property type="entry name" value="FAD-binding/transporter-associated domain-like"/>
    <property type="match status" value="1"/>
</dbReference>
<dbReference type="Proteomes" id="UP000030377">
    <property type="component" value="Unassembled WGS sequence"/>
</dbReference>
<proteinExistence type="predicted"/>
<dbReference type="InterPro" id="IPR002346">
    <property type="entry name" value="Mopterin_DH_FAD-bd"/>
</dbReference>
<protein>
    <submittedName>
        <fullName evidence="2">FAD-binding molybdopterin dehydrogenase</fullName>
    </submittedName>
</protein>
<dbReference type="STRING" id="375.BKD09_RS18535"/>
<feature type="domain" description="FAD-binding PCMH-type" evidence="1">
    <location>
        <begin position="1"/>
        <end position="174"/>
    </location>
</feature>
<dbReference type="Pfam" id="PF00941">
    <property type="entry name" value="FAD_binding_5"/>
    <property type="match status" value="1"/>
</dbReference>
<dbReference type="AlphaFoldDB" id="A0A0A3XLH0"/>
<accession>A0A0A3XLH0</accession>
<dbReference type="EMBL" id="JRPN01000026">
    <property type="protein sequence ID" value="KGT75220.1"/>
    <property type="molecule type" value="Genomic_DNA"/>
</dbReference>
<evidence type="ECO:0000313" key="3">
    <source>
        <dbReference type="Proteomes" id="UP000030377"/>
    </source>
</evidence>
<dbReference type="PANTHER" id="PTHR42659">
    <property type="entry name" value="XANTHINE DEHYDROGENASE SUBUNIT C-RELATED"/>
    <property type="match status" value="1"/>
</dbReference>
<dbReference type="PROSITE" id="PS51387">
    <property type="entry name" value="FAD_PCMH"/>
    <property type="match status" value="1"/>
</dbReference>
<name>A0A0A3XLH0_BRAJP</name>
<sequence length="275" mass="29724">MDLNTITTVAHPQTRAQLPAWAEGDAWLAGGTWLFSEPQVHLKRLIDLTDLKWPALTITDTHLAISATCTITQLDGFACPPDWLAAPLIGQCCRAFLASFKIWKTATVGGNLCMSLPAGPMISLTSALDGVCTIWKAGGGEEKIPVVDFVIGNQRNRLTPGDLIRQIDIPIAALKRRTAFRQISLAPVGRSAALLIGSLDSDGTLTLSVTASTVRPIQLSFRKAPDAGPLRDAIAQQIPDDLYHTDIHGKPLWRKHMTLRLAEEIRAELVGATPS</sequence>